<dbReference type="InterPro" id="IPR011066">
    <property type="entry name" value="MscS_channel_C_sf"/>
</dbReference>
<proteinExistence type="inferred from homology"/>
<evidence type="ECO:0000256" key="2">
    <source>
        <dbReference type="ARBA" id="ARBA00008017"/>
    </source>
</evidence>
<dbReference type="SUPFAM" id="SSF82861">
    <property type="entry name" value="Mechanosensitive channel protein MscS (YggB), transmembrane region"/>
    <property type="match status" value="1"/>
</dbReference>
<feature type="domain" description="Mechanosensitive ion channel MscS" evidence="8">
    <location>
        <begin position="124"/>
        <end position="186"/>
    </location>
</feature>
<dbReference type="Gene3D" id="2.30.30.60">
    <property type="match status" value="1"/>
</dbReference>
<name>A0A0P8DZ06_9EURY</name>
<evidence type="ECO:0000256" key="4">
    <source>
        <dbReference type="ARBA" id="ARBA00022692"/>
    </source>
</evidence>
<evidence type="ECO:0000256" key="6">
    <source>
        <dbReference type="ARBA" id="ARBA00023136"/>
    </source>
</evidence>
<evidence type="ECO:0000256" key="7">
    <source>
        <dbReference type="SAM" id="Phobius"/>
    </source>
</evidence>
<keyword evidence="3" id="KW-1003">Cell membrane</keyword>
<feature type="transmembrane region" description="Helical" evidence="7">
    <location>
        <begin position="41"/>
        <end position="62"/>
    </location>
</feature>
<evidence type="ECO:0000256" key="1">
    <source>
        <dbReference type="ARBA" id="ARBA00004651"/>
    </source>
</evidence>
<keyword evidence="5 7" id="KW-1133">Transmembrane helix</keyword>
<dbReference type="AlphaFoldDB" id="A0A0P8DZ06"/>
<dbReference type="PANTHER" id="PTHR30221:SF1">
    <property type="entry name" value="SMALL-CONDUCTANCE MECHANOSENSITIVE CHANNEL"/>
    <property type="match status" value="1"/>
</dbReference>
<dbReference type="Pfam" id="PF00924">
    <property type="entry name" value="MS_channel_2nd"/>
    <property type="match status" value="1"/>
</dbReference>
<feature type="transmembrane region" description="Helical" evidence="7">
    <location>
        <begin position="74"/>
        <end position="96"/>
    </location>
</feature>
<evidence type="ECO:0000256" key="3">
    <source>
        <dbReference type="ARBA" id="ARBA00022475"/>
    </source>
</evidence>
<dbReference type="PANTHER" id="PTHR30221">
    <property type="entry name" value="SMALL-CONDUCTANCE MECHANOSENSITIVE CHANNEL"/>
    <property type="match status" value="1"/>
</dbReference>
<evidence type="ECO:0000313" key="10">
    <source>
        <dbReference type="Proteomes" id="UP000050360"/>
    </source>
</evidence>
<dbReference type="GO" id="GO:0008381">
    <property type="term" value="F:mechanosensitive monoatomic ion channel activity"/>
    <property type="evidence" value="ECO:0007669"/>
    <property type="project" value="InterPro"/>
</dbReference>
<dbReference type="InterPro" id="IPR010920">
    <property type="entry name" value="LSM_dom_sf"/>
</dbReference>
<organism evidence="9 10">
    <name type="scientific">Candidatus Methanoperedens nitratireducens</name>
    <dbReference type="NCBI Taxonomy" id="1392998"/>
    <lineage>
        <taxon>Archaea</taxon>
        <taxon>Methanobacteriati</taxon>
        <taxon>Methanobacteriota</taxon>
        <taxon>Stenosarchaea group</taxon>
        <taxon>Methanomicrobia</taxon>
        <taxon>Methanosarcinales</taxon>
        <taxon>ANME-2 cluster</taxon>
        <taxon>Candidatus Methanoperedentaceae</taxon>
        <taxon>Candidatus Methanoperedens</taxon>
    </lineage>
</organism>
<protein>
    <submittedName>
        <fullName evidence="9">Mechanosensitive ion channel</fullName>
    </submittedName>
</protein>
<keyword evidence="4 7" id="KW-0812">Transmembrane</keyword>
<dbReference type="SUPFAM" id="SSF50182">
    <property type="entry name" value="Sm-like ribonucleoproteins"/>
    <property type="match status" value="1"/>
</dbReference>
<comment type="subcellular location">
    <subcellularLocation>
        <location evidence="1">Cell membrane</location>
        <topology evidence="1">Multi-pass membrane protein</topology>
    </subcellularLocation>
</comment>
<dbReference type="SUPFAM" id="SSF82689">
    <property type="entry name" value="Mechanosensitive channel protein MscS (YggB), C-terminal domain"/>
    <property type="match status" value="1"/>
</dbReference>
<feature type="transmembrane region" description="Helical" evidence="7">
    <location>
        <begin position="108"/>
        <end position="126"/>
    </location>
</feature>
<evidence type="ECO:0000256" key="5">
    <source>
        <dbReference type="ARBA" id="ARBA00022989"/>
    </source>
</evidence>
<dbReference type="InterPro" id="IPR023408">
    <property type="entry name" value="MscS_beta-dom_sf"/>
</dbReference>
<reference evidence="9 10" key="1">
    <citation type="submission" date="2015-09" db="EMBL/GenBank/DDBJ databases">
        <title>A metagenomics-based metabolic model of nitrate-dependent anaerobic oxidation of methane by Methanoperedens-like archaea.</title>
        <authorList>
            <person name="Arshad A."/>
            <person name="Speth D.R."/>
            <person name="De Graaf R.M."/>
            <person name="Op Den Camp H.J."/>
            <person name="Jetten M.S."/>
            <person name="Welte C.U."/>
        </authorList>
    </citation>
    <scope>NUCLEOTIDE SEQUENCE [LARGE SCALE GENOMIC DNA]</scope>
</reference>
<dbReference type="EMBL" id="LKCM01000182">
    <property type="protein sequence ID" value="KPQ43071.1"/>
    <property type="molecule type" value="Genomic_DNA"/>
</dbReference>
<evidence type="ECO:0000313" key="9">
    <source>
        <dbReference type="EMBL" id="KPQ43071.1"/>
    </source>
</evidence>
<dbReference type="InterPro" id="IPR011014">
    <property type="entry name" value="MscS_channel_TM-2"/>
</dbReference>
<dbReference type="InterPro" id="IPR006685">
    <property type="entry name" value="MscS_channel_2nd"/>
</dbReference>
<gene>
    <name evidence="9" type="ORF">MPEBLZ_02377</name>
</gene>
<comment type="caution">
    <text evidence="9">The sequence shown here is derived from an EMBL/GenBank/DDBJ whole genome shotgun (WGS) entry which is preliminary data.</text>
</comment>
<dbReference type="Gene3D" id="1.10.287.1260">
    <property type="match status" value="1"/>
</dbReference>
<keyword evidence="6 7" id="KW-0472">Membrane</keyword>
<comment type="similarity">
    <text evidence="2">Belongs to the MscS (TC 1.A.23) family.</text>
</comment>
<evidence type="ECO:0000259" key="8">
    <source>
        <dbReference type="Pfam" id="PF00924"/>
    </source>
</evidence>
<dbReference type="InterPro" id="IPR045275">
    <property type="entry name" value="MscS_archaea/bacteria_type"/>
</dbReference>
<accession>A0A0P8DZ06</accession>
<sequence length="302" mass="33527">MADSNTINDTISNTTNNTINSTIDKTVQKITATPAIDMADILSAILILIIANLLIRAITFILTSFSERVGIYRINIKMVLPLLKFSIYGIALYYILGNIFNLTSPQSLAFSGLLGAAIGFGLKDLFADMIGGIVITLEKPYQVGDKIYMGDYYGEVTDIGLRATKLITPDANLVSAPNYLIFSQAVASSNSGNPEMMVVIELFIDHDSDAFLAMKILKESAVTSKYVYVSKESPFTVLLKDYPFYRRLQAKAYVNDLRYQFEFESDVTRRALNEFSKNGIKAPNVNILEAEGYGKIAKRWEP</sequence>
<dbReference type="GO" id="GO:0005886">
    <property type="term" value="C:plasma membrane"/>
    <property type="evidence" value="ECO:0007669"/>
    <property type="project" value="UniProtKB-SubCell"/>
</dbReference>
<dbReference type="Proteomes" id="UP000050360">
    <property type="component" value="Unassembled WGS sequence"/>
</dbReference>